<sequence length="115" mass="12779">MGNVSTSPEVDNVIKVEEADNDAYQGDLSNESSLLLLVDCCPERRQPPPGNMSQFLLFLLRIAWENNPKGSFLLVLYPITGPLFQTRPPQKGMKQLLCFTISENLISQGPKVLSD</sequence>
<protein>
    <submittedName>
        <fullName evidence="1">Uncharacterized protein</fullName>
    </submittedName>
</protein>
<proteinExistence type="predicted"/>
<dbReference type="EMBL" id="KE345183">
    <property type="protein sequence ID" value="EXB94926.1"/>
    <property type="molecule type" value="Genomic_DNA"/>
</dbReference>
<organism evidence="1 2">
    <name type="scientific">Morus notabilis</name>
    <dbReference type="NCBI Taxonomy" id="981085"/>
    <lineage>
        <taxon>Eukaryota</taxon>
        <taxon>Viridiplantae</taxon>
        <taxon>Streptophyta</taxon>
        <taxon>Embryophyta</taxon>
        <taxon>Tracheophyta</taxon>
        <taxon>Spermatophyta</taxon>
        <taxon>Magnoliopsida</taxon>
        <taxon>eudicotyledons</taxon>
        <taxon>Gunneridae</taxon>
        <taxon>Pentapetalae</taxon>
        <taxon>rosids</taxon>
        <taxon>fabids</taxon>
        <taxon>Rosales</taxon>
        <taxon>Moraceae</taxon>
        <taxon>Moreae</taxon>
        <taxon>Morus</taxon>
    </lineage>
</organism>
<keyword evidence="2" id="KW-1185">Reference proteome</keyword>
<evidence type="ECO:0000313" key="1">
    <source>
        <dbReference type="EMBL" id="EXB94926.1"/>
    </source>
</evidence>
<gene>
    <name evidence="1" type="ORF">L484_023035</name>
</gene>
<evidence type="ECO:0000313" key="2">
    <source>
        <dbReference type="Proteomes" id="UP000030645"/>
    </source>
</evidence>
<dbReference type="AlphaFoldDB" id="W9S9G8"/>
<reference evidence="2" key="1">
    <citation type="submission" date="2013-01" db="EMBL/GenBank/DDBJ databases">
        <title>Draft Genome Sequence of a Mulberry Tree, Morus notabilis C.K. Schneid.</title>
        <authorList>
            <person name="He N."/>
            <person name="Zhao S."/>
        </authorList>
    </citation>
    <scope>NUCLEOTIDE SEQUENCE</scope>
</reference>
<dbReference type="Proteomes" id="UP000030645">
    <property type="component" value="Unassembled WGS sequence"/>
</dbReference>
<accession>W9S9G8</accession>
<name>W9S9G8_9ROSA</name>